<dbReference type="EMBL" id="JACTAM010000008">
    <property type="protein sequence ID" value="KAI2661718.1"/>
    <property type="molecule type" value="Genomic_DNA"/>
</dbReference>
<keyword evidence="2" id="KW-0851">Voltage-gated channel</keyword>
<evidence type="ECO:0000256" key="3">
    <source>
        <dbReference type="ARBA" id="ARBA00023065"/>
    </source>
</evidence>
<evidence type="ECO:0000256" key="4">
    <source>
        <dbReference type="ARBA" id="ARBA00023303"/>
    </source>
</evidence>
<comment type="caution">
    <text evidence="6">The sequence shown here is derived from an EMBL/GenBank/DDBJ whole genome shotgun (WGS) entry which is preliminary data.</text>
</comment>
<protein>
    <submittedName>
        <fullName evidence="6">Voltage-dependent L-type calcium channel subunit alpha-1D</fullName>
    </submittedName>
</protein>
<evidence type="ECO:0000313" key="6">
    <source>
        <dbReference type="EMBL" id="KAI2661718.1"/>
    </source>
</evidence>
<keyword evidence="1" id="KW-0813">Transport</keyword>
<dbReference type="PANTHER" id="PTHR45628:SF2">
    <property type="entry name" value="VOLTAGE-DEPENDENT L-TYPE CALCIUM CHANNEL SUBUNIT ALPHA-1F"/>
    <property type="match status" value="1"/>
</dbReference>
<evidence type="ECO:0000256" key="2">
    <source>
        <dbReference type="ARBA" id="ARBA00022882"/>
    </source>
</evidence>
<evidence type="ECO:0000313" key="7">
    <source>
        <dbReference type="Proteomes" id="UP000830375"/>
    </source>
</evidence>
<proteinExistence type="predicted"/>
<keyword evidence="4" id="KW-0407">Ion channel</keyword>
<evidence type="ECO:0000256" key="5">
    <source>
        <dbReference type="SAM" id="MobiDB-lite"/>
    </source>
</evidence>
<dbReference type="InterPro" id="IPR050599">
    <property type="entry name" value="VDCC_alpha-1_subunit"/>
</dbReference>
<accession>A0ABQ8MFQ7</accession>
<sequence length="172" mass="18886">MNPQVLTYETAGPESRSAPPLTVGRNGYSNEEEEGGGEAEEEEEEGGGGGEGDEGDEEEKDEWEENERPKMNRTETLNSTTSSTGTQKKKSQHVKKQVQGSNQVQRAPRALFCLKLNNPIRRAALHLVEWKPFDIFILLAIFANCVALGVSKPFPEDDSNATNHDLVSIALS</sequence>
<keyword evidence="3" id="KW-0406">Ion transport</keyword>
<gene>
    <name evidence="6" type="ORF">H4Q32_007370</name>
</gene>
<dbReference type="Proteomes" id="UP000830375">
    <property type="component" value="Unassembled WGS sequence"/>
</dbReference>
<feature type="region of interest" description="Disordered" evidence="5">
    <location>
        <begin position="1"/>
        <end position="102"/>
    </location>
</feature>
<evidence type="ECO:0000256" key="1">
    <source>
        <dbReference type="ARBA" id="ARBA00022448"/>
    </source>
</evidence>
<feature type="compositionally biased region" description="Acidic residues" evidence="5">
    <location>
        <begin position="30"/>
        <end position="65"/>
    </location>
</feature>
<keyword evidence="7" id="KW-1185">Reference proteome</keyword>
<reference evidence="6 7" key="1">
    <citation type="submission" date="2022-01" db="EMBL/GenBank/DDBJ databases">
        <title>A high-quality chromosome-level genome assembly of rohu carp, Labeo rohita.</title>
        <authorList>
            <person name="Arick M.A. II"/>
            <person name="Hsu C.-Y."/>
            <person name="Magbanua Z."/>
            <person name="Pechanova O."/>
            <person name="Grover C."/>
            <person name="Miller E."/>
            <person name="Thrash A."/>
            <person name="Ezzel L."/>
            <person name="Alam S."/>
            <person name="Benzie J."/>
            <person name="Hamilton M."/>
            <person name="Karsi A."/>
            <person name="Lawrence M.L."/>
            <person name="Peterson D.G."/>
        </authorList>
    </citation>
    <scope>NUCLEOTIDE SEQUENCE [LARGE SCALE GENOMIC DNA]</scope>
    <source>
        <strain evidence="7">BAU-BD-2019</strain>
        <tissue evidence="6">Blood</tissue>
    </source>
</reference>
<feature type="compositionally biased region" description="Basic residues" evidence="5">
    <location>
        <begin position="87"/>
        <end position="96"/>
    </location>
</feature>
<organism evidence="6 7">
    <name type="scientific">Labeo rohita</name>
    <name type="common">Indian major carp</name>
    <name type="synonym">Cyprinus rohita</name>
    <dbReference type="NCBI Taxonomy" id="84645"/>
    <lineage>
        <taxon>Eukaryota</taxon>
        <taxon>Metazoa</taxon>
        <taxon>Chordata</taxon>
        <taxon>Craniata</taxon>
        <taxon>Vertebrata</taxon>
        <taxon>Euteleostomi</taxon>
        <taxon>Actinopterygii</taxon>
        <taxon>Neopterygii</taxon>
        <taxon>Teleostei</taxon>
        <taxon>Ostariophysi</taxon>
        <taxon>Cypriniformes</taxon>
        <taxon>Cyprinidae</taxon>
        <taxon>Labeoninae</taxon>
        <taxon>Labeonini</taxon>
        <taxon>Labeo</taxon>
    </lineage>
</organism>
<name>A0ABQ8MFQ7_LABRO</name>
<dbReference type="PANTHER" id="PTHR45628">
    <property type="entry name" value="VOLTAGE-DEPENDENT CALCIUM CHANNEL TYPE A SUBUNIT ALPHA-1"/>
    <property type="match status" value="1"/>
</dbReference>